<keyword evidence="9 14" id="KW-0560">Oxidoreductase</keyword>
<evidence type="ECO:0000256" key="4">
    <source>
        <dbReference type="ARBA" id="ARBA00010617"/>
    </source>
</evidence>
<evidence type="ECO:0000256" key="3">
    <source>
        <dbReference type="ARBA" id="ARBA00004406"/>
    </source>
</evidence>
<evidence type="ECO:0000256" key="13">
    <source>
        <dbReference type="PIRSR" id="PIRSR602401-1"/>
    </source>
</evidence>
<keyword evidence="7" id="KW-0256">Endoplasmic reticulum</keyword>
<accession>A0AAT9UTP6</accession>
<organism evidence="15">
    <name type="scientific">Maconellicoccus hirsutus</name>
    <name type="common">Pink hibiscus mealybug</name>
    <dbReference type="NCBI Taxonomy" id="177089"/>
    <lineage>
        <taxon>Eukaryota</taxon>
        <taxon>Metazoa</taxon>
        <taxon>Ecdysozoa</taxon>
        <taxon>Arthropoda</taxon>
        <taxon>Hexapoda</taxon>
        <taxon>Insecta</taxon>
        <taxon>Pterygota</taxon>
        <taxon>Neoptera</taxon>
        <taxon>Paraneoptera</taxon>
        <taxon>Hemiptera</taxon>
        <taxon>Sternorrhyncha</taxon>
        <taxon>Coccoidea</taxon>
        <taxon>Pseudococcidae</taxon>
        <taxon>Maconellicoccus</taxon>
    </lineage>
</organism>
<reference evidence="15" key="1">
    <citation type="submission" date="2023-06" db="EMBL/GenBank/DDBJ databases">
        <title>Identification of Cytochrome P450s in Maconellicoccus hirsutus.</title>
        <authorList>
            <person name="Selvamani S.B."/>
            <person name="Negi N."/>
            <person name="Nagarjuna Reddy K.V."/>
            <person name="Ramasamy G.G."/>
        </authorList>
    </citation>
    <scope>NUCLEOTIDE SEQUENCE</scope>
</reference>
<evidence type="ECO:0000256" key="10">
    <source>
        <dbReference type="ARBA" id="ARBA00023004"/>
    </source>
</evidence>
<evidence type="ECO:0000256" key="8">
    <source>
        <dbReference type="ARBA" id="ARBA00022848"/>
    </source>
</evidence>
<dbReference type="GO" id="GO:0005506">
    <property type="term" value="F:iron ion binding"/>
    <property type="evidence" value="ECO:0007669"/>
    <property type="project" value="InterPro"/>
</dbReference>
<evidence type="ECO:0000256" key="1">
    <source>
        <dbReference type="ARBA" id="ARBA00001971"/>
    </source>
</evidence>
<dbReference type="InterPro" id="IPR036396">
    <property type="entry name" value="Cyt_P450_sf"/>
</dbReference>
<sequence length="499" mass="57544">MIALTIFSALVLLAFLLNYLHRMKNARFYQLLEQFPSYPTYPIIGNLHLLCGWADNTLPKTMKLIKPYNRVVFWIGPVPTIVLKKYDDIMTILNQCNDRDTLGFHTHWCDKGVLTGRYEDWKRSKKVILPAFTSGMFPKYVNVFNEKASRFVDMFKSAADSGEIIDVWQNVERTNADIATENIMNVHITSTGKKGVQFVEGNFEFMHDVYKRTVSPWLHPNFVYSIYLKITGKSKFINYFKDLPADELKKKLAYLRRTESGFDEIESSKAVIDLLLKQSLQDDTYSETRIRDELAQISGAGVAVPTLTTSYLLVLFAINQDVQQKAYEEITQLLGENDTLTTDQLTNELKYLEQCIKETIRVYTSATITGRRTHKECALPDNTIIPADTMVVLHLYAVHYDEDLYDNPNTWDPQHFSNEAEAKRPQGSSLLFGYGPRYCPASKYAMMTVKTQVAYILRKYHLSTNIKGFPEDKFRTDLIMRSEIGYPVRFTSRRNADLK</sequence>
<keyword evidence="8" id="KW-0492">Microsome</keyword>
<dbReference type="GO" id="GO:0005789">
    <property type="term" value="C:endoplasmic reticulum membrane"/>
    <property type="evidence" value="ECO:0007669"/>
    <property type="project" value="UniProtKB-SubCell"/>
</dbReference>
<dbReference type="Pfam" id="PF00067">
    <property type="entry name" value="p450"/>
    <property type="match status" value="1"/>
</dbReference>
<evidence type="ECO:0000256" key="2">
    <source>
        <dbReference type="ARBA" id="ARBA00004174"/>
    </source>
</evidence>
<dbReference type="InterPro" id="IPR001128">
    <property type="entry name" value="Cyt_P450"/>
</dbReference>
<evidence type="ECO:0000256" key="5">
    <source>
        <dbReference type="ARBA" id="ARBA00022617"/>
    </source>
</evidence>
<keyword evidence="11 14" id="KW-0503">Monooxygenase</keyword>
<comment type="similarity">
    <text evidence="4 14">Belongs to the cytochrome P450 family.</text>
</comment>
<dbReference type="Gene3D" id="1.10.630.10">
    <property type="entry name" value="Cytochrome P450"/>
    <property type="match status" value="1"/>
</dbReference>
<keyword evidence="5 13" id="KW-0349">Heme</keyword>
<evidence type="ECO:0000313" key="15">
    <source>
        <dbReference type="EMBL" id="WIM41714.1"/>
    </source>
</evidence>
<dbReference type="InterPro" id="IPR017972">
    <property type="entry name" value="Cyt_P450_CS"/>
</dbReference>
<dbReference type="SUPFAM" id="SSF48264">
    <property type="entry name" value="Cytochrome P450"/>
    <property type="match status" value="1"/>
</dbReference>
<keyword evidence="12" id="KW-0472">Membrane</keyword>
<dbReference type="PANTHER" id="PTHR24291:SF189">
    <property type="entry name" value="CYTOCHROME P450 4C3-RELATED"/>
    <property type="match status" value="1"/>
</dbReference>
<evidence type="ECO:0000256" key="14">
    <source>
        <dbReference type="RuleBase" id="RU000461"/>
    </source>
</evidence>
<name>A0AAT9UTP6_MACHI</name>
<evidence type="ECO:0000256" key="11">
    <source>
        <dbReference type="ARBA" id="ARBA00023033"/>
    </source>
</evidence>
<dbReference type="PRINTS" id="PR00463">
    <property type="entry name" value="EP450I"/>
</dbReference>
<keyword evidence="6 13" id="KW-0479">Metal-binding</keyword>
<keyword evidence="10 13" id="KW-0408">Iron</keyword>
<dbReference type="PANTHER" id="PTHR24291">
    <property type="entry name" value="CYTOCHROME P450 FAMILY 4"/>
    <property type="match status" value="1"/>
</dbReference>
<dbReference type="GO" id="GO:0020037">
    <property type="term" value="F:heme binding"/>
    <property type="evidence" value="ECO:0007669"/>
    <property type="project" value="InterPro"/>
</dbReference>
<evidence type="ECO:0000256" key="6">
    <source>
        <dbReference type="ARBA" id="ARBA00022723"/>
    </source>
</evidence>
<dbReference type="AlphaFoldDB" id="A0AAT9UTP6"/>
<dbReference type="PROSITE" id="PS00086">
    <property type="entry name" value="CYTOCHROME_P450"/>
    <property type="match status" value="1"/>
</dbReference>
<dbReference type="GO" id="GO:0016705">
    <property type="term" value="F:oxidoreductase activity, acting on paired donors, with incorporation or reduction of molecular oxygen"/>
    <property type="evidence" value="ECO:0007669"/>
    <property type="project" value="InterPro"/>
</dbReference>
<dbReference type="EMBL" id="OR117274">
    <property type="protein sequence ID" value="WIM41714.1"/>
    <property type="molecule type" value="mRNA"/>
</dbReference>
<comment type="subcellular location">
    <subcellularLocation>
        <location evidence="3">Endoplasmic reticulum membrane</location>
        <topology evidence="3">Peripheral membrane protein</topology>
    </subcellularLocation>
    <subcellularLocation>
        <location evidence="2">Microsome membrane</location>
        <topology evidence="2">Peripheral membrane protein</topology>
    </subcellularLocation>
</comment>
<dbReference type="GO" id="GO:0004497">
    <property type="term" value="F:monooxygenase activity"/>
    <property type="evidence" value="ECO:0007669"/>
    <property type="project" value="UniProtKB-KW"/>
</dbReference>
<feature type="binding site" description="axial binding residue" evidence="13">
    <location>
        <position position="439"/>
    </location>
    <ligand>
        <name>heme</name>
        <dbReference type="ChEBI" id="CHEBI:30413"/>
    </ligand>
    <ligandPart>
        <name>Fe</name>
        <dbReference type="ChEBI" id="CHEBI:18248"/>
    </ligandPart>
</feature>
<evidence type="ECO:0000256" key="7">
    <source>
        <dbReference type="ARBA" id="ARBA00022824"/>
    </source>
</evidence>
<proteinExistence type="evidence at transcript level"/>
<evidence type="ECO:0000256" key="12">
    <source>
        <dbReference type="ARBA" id="ARBA00023136"/>
    </source>
</evidence>
<dbReference type="InterPro" id="IPR002401">
    <property type="entry name" value="Cyt_P450_E_grp-I"/>
</dbReference>
<comment type="cofactor">
    <cofactor evidence="1 13">
        <name>heme</name>
        <dbReference type="ChEBI" id="CHEBI:30413"/>
    </cofactor>
</comment>
<protein>
    <submittedName>
        <fullName evidence="15">Cytochrome P450 4461R1</fullName>
    </submittedName>
</protein>
<evidence type="ECO:0000256" key="9">
    <source>
        <dbReference type="ARBA" id="ARBA00023002"/>
    </source>
</evidence>
<dbReference type="InterPro" id="IPR050196">
    <property type="entry name" value="Cytochrome_P450_Monoox"/>
</dbReference>